<comment type="similarity">
    <text evidence="1">Belongs to the glycosyl hydrolase 13 family.</text>
</comment>
<protein>
    <recommendedName>
        <fullName evidence="3">Glycosyl hydrolase family 13 catalytic domain-containing protein</fullName>
    </recommendedName>
</protein>
<dbReference type="SUPFAM" id="SSF81296">
    <property type="entry name" value="E set domains"/>
    <property type="match status" value="1"/>
</dbReference>
<comment type="caution">
    <text evidence="4">The sequence shown here is derived from an EMBL/GenBank/DDBJ whole genome shotgun (WGS) entry which is preliminary data.</text>
</comment>
<dbReference type="RefSeq" id="WP_009131523.1">
    <property type="nucleotide sequence ID" value="NZ_JH992943.1"/>
</dbReference>
<evidence type="ECO:0000259" key="3">
    <source>
        <dbReference type="SMART" id="SM00642"/>
    </source>
</evidence>
<dbReference type="STRING" id="742727.HMPREF9447_04000"/>
<name>K9DZW1_9BACE</name>
<sequence length="945" mass="105288">MRRLYSLFICLLAVIAMQAQIVTTTPAFPTENDEIIIIFDATKGTAGLKGFTGDVYAHTGVITDQSTGSGDWKYTVAGWEVNLPKAKMTRLGDDKWELKITPTLREYYAVPVGETIKQMAFVFRSSDGTKEGKETGGKDIFVDVHAVGLTVRFDQPAEKENIVIGTALEIQASASTASALKLYVNATEIAAATNTTTISKSYTFSTAGSYILKVEATANGKTESATQEVTVLNGTSTSETMPKGVRPGINYTSDTEVTLVLQAPGKKYVYVVGDFNDWTPKADYQLKQDGEYFWVTLSGLKKGEEYAFQYLVDGSIYVADPYTDKVLDPWNDRYIENTTYPNLKAYPTGKAEGIVSVLQTGQAAYNWKVKNFERPASEKLVVYEMLIRDFTEEHTFNAAKEKLEYLKNLGINAIELMPVNEFEGNTSWGYNPSFYFAVDKYYGTKNDLRAFVDECHNQGMAVIIDLVLNHSFGQSPFYLLYKDADGKPSADNPWYNKESNIKNPSLSWGYDFNHDSKYTQALVDSVAGFWMSEYKIDGFRYDFTKGFSNTPYGANDWANGPDNARIANLKRMSAAVQERQPGTYVIFEHLAATSEEKQLAEAGILLWRNMNNSYCQTAMGWTTENDFNGLYSGTSMPAGSLVGYMESHDEERTGFKAWKWGQVGVKPTTGENTATSPLTGSGVNLSTRTKRLATNAAFFLTVPGPKMIWQFGELGYDFSINNNEDGSKYDAEGGYRTDPKPIKWDYFEDADRKELYQTYATLLDLRHSYPELFASNTTFSWKVGTTNWDNGRTLSATSADGEKSLVVVGNFTLADKNFSVSFPETGTWYELLKDNAPLTVSSTAQTIDVPAHEFRLFTNFKPTLTDIEITTPDVETTLIYYNKGIDALVLPAGEAKRVEVYSVNGMLVMMQENCTSVGLSALPVGYYMARVYMEDGRVQVCKIMK</sequence>
<dbReference type="InterPro" id="IPR014756">
    <property type="entry name" value="Ig_E-set"/>
</dbReference>
<feature type="signal peptide" evidence="2">
    <location>
        <begin position="1"/>
        <end position="21"/>
    </location>
</feature>
<dbReference type="SUPFAM" id="SSF51445">
    <property type="entry name" value="(Trans)glycosidases"/>
    <property type="match status" value="1"/>
</dbReference>
<dbReference type="SMART" id="SM00642">
    <property type="entry name" value="Aamy"/>
    <property type="match status" value="1"/>
</dbReference>
<dbReference type="CDD" id="cd11350">
    <property type="entry name" value="AmyAc_4"/>
    <property type="match status" value="1"/>
</dbReference>
<dbReference type="InterPro" id="IPR006047">
    <property type="entry name" value="GH13_cat_dom"/>
</dbReference>
<evidence type="ECO:0000256" key="2">
    <source>
        <dbReference type="SAM" id="SignalP"/>
    </source>
</evidence>
<dbReference type="Gene3D" id="2.60.40.10">
    <property type="entry name" value="Immunoglobulins"/>
    <property type="match status" value="1"/>
</dbReference>
<dbReference type="Pfam" id="PF00128">
    <property type="entry name" value="Alpha-amylase"/>
    <property type="match status" value="1"/>
</dbReference>
<dbReference type="Pfam" id="PF16328">
    <property type="entry name" value="DUF4961"/>
    <property type="match status" value="1"/>
</dbReference>
<dbReference type="OrthoDB" id="9761875at2"/>
<dbReference type="EMBL" id="ADLF01000017">
    <property type="protein sequence ID" value="EKU88846.1"/>
    <property type="molecule type" value="Genomic_DNA"/>
</dbReference>
<dbReference type="InterPro" id="IPR017853">
    <property type="entry name" value="GH"/>
</dbReference>
<accession>K9DZW1</accession>
<dbReference type="Gene3D" id="3.20.20.80">
    <property type="entry name" value="Glycosidases"/>
    <property type="match status" value="1"/>
</dbReference>
<gene>
    <name evidence="4" type="ORF">HMPREF9447_04000</name>
</gene>
<keyword evidence="5" id="KW-1185">Reference proteome</keyword>
<dbReference type="PATRIC" id="fig|742727.4.peg.4076"/>
<keyword evidence="2" id="KW-0732">Signal</keyword>
<feature type="domain" description="Glycosyl hydrolase family 13 catalytic" evidence="3">
    <location>
        <begin position="384"/>
        <end position="766"/>
    </location>
</feature>
<dbReference type="PANTHER" id="PTHR43002">
    <property type="entry name" value="GLYCOGEN DEBRANCHING ENZYME"/>
    <property type="match status" value="1"/>
</dbReference>
<reference evidence="4 5" key="1">
    <citation type="submission" date="2012-09" db="EMBL/GenBank/DDBJ databases">
        <title>The Genome Sequence of Bacteroides oleiciplenus YIT 12058.</title>
        <authorList>
            <consortium name="The Broad Institute Genome Sequencing Platform"/>
            <person name="Earl A."/>
            <person name="Ward D."/>
            <person name="Feldgarden M."/>
            <person name="Gevers D."/>
            <person name="Morotomi M."/>
            <person name="Walker B."/>
            <person name="Young S.K."/>
            <person name="Zeng Q."/>
            <person name="Gargeya S."/>
            <person name="Fitzgerald M."/>
            <person name="Haas B."/>
            <person name="Abouelleil A."/>
            <person name="Alvarado L."/>
            <person name="Arachchi H.M."/>
            <person name="Berlin A.M."/>
            <person name="Chapman S.B."/>
            <person name="Goldberg J."/>
            <person name="Griggs A."/>
            <person name="Gujja S."/>
            <person name="Hansen M."/>
            <person name="Howarth C."/>
            <person name="Imamovic A."/>
            <person name="Larimer J."/>
            <person name="McCowen C."/>
            <person name="Montmayeur A."/>
            <person name="Murphy C."/>
            <person name="Neiman D."/>
            <person name="Pearson M."/>
            <person name="Priest M."/>
            <person name="Roberts A."/>
            <person name="Saif S."/>
            <person name="Shea T."/>
            <person name="Sisk P."/>
            <person name="Sykes S."/>
            <person name="Wortman J."/>
            <person name="Nusbaum C."/>
            <person name="Birren B."/>
        </authorList>
    </citation>
    <scope>NUCLEOTIDE SEQUENCE [LARGE SCALE GENOMIC DNA]</scope>
    <source>
        <strain evidence="4 5">YIT 12058</strain>
    </source>
</reference>
<dbReference type="Proteomes" id="UP000009872">
    <property type="component" value="Unassembled WGS sequence"/>
</dbReference>
<proteinExistence type="inferred from homology"/>
<evidence type="ECO:0000313" key="5">
    <source>
        <dbReference type="Proteomes" id="UP000009872"/>
    </source>
</evidence>
<evidence type="ECO:0000256" key="1">
    <source>
        <dbReference type="ARBA" id="ARBA00008061"/>
    </source>
</evidence>
<dbReference type="InterPro" id="IPR032522">
    <property type="entry name" value="DUF4961"/>
</dbReference>
<dbReference type="GO" id="GO:0005975">
    <property type="term" value="P:carbohydrate metabolic process"/>
    <property type="evidence" value="ECO:0007669"/>
    <property type="project" value="InterPro"/>
</dbReference>
<organism evidence="4 5">
    <name type="scientific">Bacteroides oleiciplenus YIT 12058</name>
    <dbReference type="NCBI Taxonomy" id="742727"/>
    <lineage>
        <taxon>Bacteria</taxon>
        <taxon>Pseudomonadati</taxon>
        <taxon>Bacteroidota</taxon>
        <taxon>Bacteroidia</taxon>
        <taxon>Bacteroidales</taxon>
        <taxon>Bacteroidaceae</taxon>
        <taxon>Bacteroides</taxon>
    </lineage>
</organism>
<dbReference type="HOGENOM" id="CLU_005821_0_0_10"/>
<dbReference type="eggNOG" id="COG1523">
    <property type="taxonomic scope" value="Bacteria"/>
</dbReference>
<dbReference type="InterPro" id="IPR013783">
    <property type="entry name" value="Ig-like_fold"/>
</dbReference>
<dbReference type="AlphaFoldDB" id="K9DZW1"/>
<feature type="chain" id="PRO_5003928629" description="Glycosyl hydrolase family 13 catalytic domain-containing protein" evidence="2">
    <location>
        <begin position="22"/>
        <end position="945"/>
    </location>
</feature>
<evidence type="ECO:0000313" key="4">
    <source>
        <dbReference type="EMBL" id="EKU88846.1"/>
    </source>
</evidence>